<keyword evidence="1" id="KW-0812">Transmembrane</keyword>
<feature type="transmembrane region" description="Helical" evidence="1">
    <location>
        <begin position="12"/>
        <end position="37"/>
    </location>
</feature>
<reference evidence="2" key="1">
    <citation type="submission" date="2018-02" db="EMBL/GenBank/DDBJ databases">
        <title>Rhizophora mucronata_Transcriptome.</title>
        <authorList>
            <person name="Meera S.P."/>
            <person name="Sreeshan A."/>
            <person name="Augustine A."/>
        </authorList>
    </citation>
    <scope>NUCLEOTIDE SEQUENCE</scope>
    <source>
        <tissue evidence="2">Leaf</tissue>
    </source>
</reference>
<evidence type="ECO:0000313" key="2">
    <source>
        <dbReference type="EMBL" id="MBX05727.1"/>
    </source>
</evidence>
<name>A0A2P2KJ34_RHIMU</name>
<protein>
    <submittedName>
        <fullName evidence="2">Putative magnesium transporter</fullName>
    </submittedName>
</protein>
<keyword evidence="1" id="KW-0472">Membrane</keyword>
<organism evidence="2">
    <name type="scientific">Rhizophora mucronata</name>
    <name type="common">Asiatic mangrove</name>
    <dbReference type="NCBI Taxonomy" id="61149"/>
    <lineage>
        <taxon>Eukaryota</taxon>
        <taxon>Viridiplantae</taxon>
        <taxon>Streptophyta</taxon>
        <taxon>Embryophyta</taxon>
        <taxon>Tracheophyta</taxon>
        <taxon>Spermatophyta</taxon>
        <taxon>Magnoliopsida</taxon>
        <taxon>eudicotyledons</taxon>
        <taxon>Gunneridae</taxon>
        <taxon>Pentapetalae</taxon>
        <taxon>rosids</taxon>
        <taxon>fabids</taxon>
        <taxon>Malpighiales</taxon>
        <taxon>Rhizophoraceae</taxon>
        <taxon>Rhizophora</taxon>
    </lineage>
</organism>
<evidence type="ECO:0000256" key="1">
    <source>
        <dbReference type="SAM" id="Phobius"/>
    </source>
</evidence>
<dbReference type="EMBL" id="GGEC01025243">
    <property type="protein sequence ID" value="MBX05727.1"/>
    <property type="molecule type" value="Transcribed_RNA"/>
</dbReference>
<accession>A0A2P2KJ34</accession>
<feature type="transmembrane region" description="Helical" evidence="1">
    <location>
        <begin position="49"/>
        <end position="69"/>
    </location>
</feature>
<proteinExistence type="predicted"/>
<dbReference type="AlphaFoldDB" id="A0A2P2KJ34"/>
<keyword evidence="1" id="KW-1133">Transmembrane helix</keyword>
<sequence length="120" mass="14035">MFQWSGCISSHALFVYSFSFFVFLSSFPLLFGVVLAIERAHIVKRRRQVFESFLTKLLIFYVCTIRTLISFSHVQQHKLRFWDRLVEHVIAPGLLVCRKLLVTYLTCGLRVVSLSFWVGD</sequence>